<dbReference type="KEGG" id="vde:111249226"/>
<feature type="domain" description="Ig-like" evidence="5">
    <location>
        <begin position="221"/>
        <end position="313"/>
    </location>
</feature>
<feature type="domain" description="Ig-like" evidence="5">
    <location>
        <begin position="29"/>
        <end position="108"/>
    </location>
</feature>
<dbReference type="EnsemblMetazoa" id="XM_022802799">
    <property type="protein sequence ID" value="XP_022658534"/>
    <property type="gene ID" value="LOC111249226"/>
</dbReference>
<dbReference type="InterPro" id="IPR003599">
    <property type="entry name" value="Ig_sub"/>
</dbReference>
<dbReference type="OrthoDB" id="6234674at2759"/>
<name>A0A7M7KBG0_VARDE</name>
<dbReference type="GO" id="GO:0009653">
    <property type="term" value="P:anatomical structure morphogenesis"/>
    <property type="evidence" value="ECO:0007669"/>
    <property type="project" value="UniProtKB-ARBA"/>
</dbReference>
<keyword evidence="1" id="KW-0677">Repeat</keyword>
<dbReference type="SMART" id="SM00406">
    <property type="entry name" value="IGv"/>
    <property type="match status" value="3"/>
</dbReference>
<dbReference type="Pfam" id="PF07679">
    <property type="entry name" value="I-set"/>
    <property type="match status" value="1"/>
</dbReference>
<dbReference type="RefSeq" id="XP_022658534.1">
    <property type="nucleotide sequence ID" value="XM_022802799.1"/>
</dbReference>
<dbReference type="InterPro" id="IPR003961">
    <property type="entry name" value="FN3_dom"/>
</dbReference>
<evidence type="ECO:0000256" key="4">
    <source>
        <dbReference type="SAM" id="SignalP"/>
    </source>
</evidence>
<dbReference type="FunFam" id="2.60.40.10:FF:000612">
    <property type="entry name" value="palladin isoform X1"/>
    <property type="match status" value="1"/>
</dbReference>
<dbReference type="Pfam" id="PF07686">
    <property type="entry name" value="V-set"/>
    <property type="match status" value="1"/>
</dbReference>
<dbReference type="CDD" id="cd00096">
    <property type="entry name" value="Ig"/>
    <property type="match status" value="1"/>
</dbReference>
<feature type="chain" id="PRO_5029486256" description="Protein turtle" evidence="4">
    <location>
        <begin position="20"/>
        <end position="863"/>
    </location>
</feature>
<evidence type="ECO:0000313" key="8">
    <source>
        <dbReference type="Proteomes" id="UP000594260"/>
    </source>
</evidence>
<dbReference type="PANTHER" id="PTHR44170:SF32">
    <property type="entry name" value="PROTEIN TURTLE-LIKE PROTEIN"/>
    <property type="match status" value="1"/>
</dbReference>
<evidence type="ECO:0008006" key="9">
    <source>
        <dbReference type="Google" id="ProtNLM"/>
    </source>
</evidence>
<accession>A0A7M7KBG0</accession>
<keyword evidence="2" id="KW-1015">Disulfide bond</keyword>
<evidence type="ECO:0000256" key="1">
    <source>
        <dbReference type="ARBA" id="ARBA00022737"/>
    </source>
</evidence>
<dbReference type="GeneID" id="111249226"/>
<feature type="domain" description="Ig-like" evidence="5">
    <location>
        <begin position="412"/>
        <end position="493"/>
    </location>
</feature>
<keyword evidence="3" id="KW-0472">Membrane</keyword>
<dbReference type="InParanoid" id="A0A7M7KBG0"/>
<evidence type="ECO:0000259" key="5">
    <source>
        <dbReference type="PROSITE" id="PS50835"/>
    </source>
</evidence>
<feature type="domain" description="Fibronectin type-III" evidence="6">
    <location>
        <begin position="503"/>
        <end position="599"/>
    </location>
</feature>
<dbReference type="AlphaFoldDB" id="A0A7M7KBG0"/>
<dbReference type="InterPro" id="IPR013098">
    <property type="entry name" value="Ig_I-set"/>
</dbReference>
<evidence type="ECO:0000313" key="7">
    <source>
        <dbReference type="EnsemblMetazoa" id="XP_022658534"/>
    </source>
</evidence>
<dbReference type="Proteomes" id="UP000594260">
    <property type="component" value="Unplaced"/>
</dbReference>
<dbReference type="InterPro" id="IPR007110">
    <property type="entry name" value="Ig-like_dom"/>
</dbReference>
<dbReference type="PROSITE" id="PS50835">
    <property type="entry name" value="IG_LIKE"/>
    <property type="match status" value="5"/>
</dbReference>
<evidence type="ECO:0000256" key="3">
    <source>
        <dbReference type="SAM" id="Phobius"/>
    </source>
</evidence>
<dbReference type="Pfam" id="PF13927">
    <property type="entry name" value="Ig_3"/>
    <property type="match status" value="2"/>
</dbReference>
<dbReference type="Pfam" id="PF00041">
    <property type="entry name" value="fn3"/>
    <property type="match status" value="1"/>
</dbReference>
<dbReference type="InterPro" id="IPR036179">
    <property type="entry name" value="Ig-like_dom_sf"/>
</dbReference>
<sequence>MLYMVILSYVAFTYHTVKGNGEELPQKSATQGDNVILDCPFEYPDGTPVPYLVQWHKKDHKIPIYIWYDGYPPHASDDYKDRVSLSGKSSLNLTNVREADKGWYECKVFFLSRETMKNGTWIYLDVLAPPHFRSKPPEILYVKVGESLVLPCKADGTPAPQLTWEKEGQLVEVGADKHVSISDTELKIGSLRQTDVGEYVCVAKNSQGSVSASSKVIIAGPAVITSPPTNLTKIEGNHAEFICEAKALPANITHRWLYNGIDIAKVSWLYTRTLLRQDGTLFIYPTSAEDSGWYTCEISNGIGQPDSATAYLNIEYPARVNFTPNFQYMPLHLPGMIRCFIQSNPNIQFVTWYKDRRPFDANAMNDIVMLNNGSLYFQNVTHEHQGRYLCSPFNIHGNGGASKIMEVLVREPPVFRIKPKEIYQQPRNTEISMSCEGKGHPAPTVTWRRADGKPLPKQRHLLYKGNLTLRSIQKEDHGRYECIIQNEVATLVTSSLLLVESTTPHAPTNVSVNTSAFAATVSWLPGYDGGHKQEYIIWYRLAHQEDVDWRTIRVVPENAVALTIHNLQPESVYEFQVLSRNAFGDGYFSEKILTNTSKWNYIEGAYPTDAYGATYIPTVNRTPTGPKPPPPQAVVVKEPLPGQTGIHVSWSPPPPPLVSGGSQGGNHSLPGVSYYTVEYKLETSNAWVRSKSNIVPGPNQSMQRMQYLLTDYPAHAHKLIIRVVGYTLMGAFQASPEISLLLPDNERSSKKRDQAIVSVQRTKSHKMYSNVESIQGTSNRKRRLHATLSAAMGIVGGFLFFVAAIIVSLCAVKMCNKKKRRRTEKAYMTVTCAQGTEPGPISTGTLADVCSHTQTHSPLAIKK</sequence>
<evidence type="ECO:0000259" key="6">
    <source>
        <dbReference type="PROSITE" id="PS50853"/>
    </source>
</evidence>
<feature type="transmembrane region" description="Helical" evidence="3">
    <location>
        <begin position="788"/>
        <end position="812"/>
    </location>
</feature>
<dbReference type="OMA" id="FVMGPNV"/>
<evidence type="ECO:0000256" key="2">
    <source>
        <dbReference type="ARBA" id="ARBA00023157"/>
    </source>
</evidence>
<dbReference type="InterPro" id="IPR013783">
    <property type="entry name" value="Ig-like_fold"/>
</dbReference>
<dbReference type="InterPro" id="IPR003598">
    <property type="entry name" value="Ig_sub2"/>
</dbReference>
<dbReference type="InterPro" id="IPR013106">
    <property type="entry name" value="Ig_V-set"/>
</dbReference>
<dbReference type="SMART" id="SM00060">
    <property type="entry name" value="FN3"/>
    <property type="match status" value="2"/>
</dbReference>
<proteinExistence type="predicted"/>
<feature type="signal peptide" evidence="4">
    <location>
        <begin position="1"/>
        <end position="19"/>
    </location>
</feature>
<dbReference type="SUPFAM" id="SSF48726">
    <property type="entry name" value="Immunoglobulin"/>
    <property type="match status" value="5"/>
</dbReference>
<keyword evidence="3" id="KW-1133">Transmembrane helix</keyword>
<organism evidence="7 8">
    <name type="scientific">Varroa destructor</name>
    <name type="common">Honeybee mite</name>
    <dbReference type="NCBI Taxonomy" id="109461"/>
    <lineage>
        <taxon>Eukaryota</taxon>
        <taxon>Metazoa</taxon>
        <taxon>Ecdysozoa</taxon>
        <taxon>Arthropoda</taxon>
        <taxon>Chelicerata</taxon>
        <taxon>Arachnida</taxon>
        <taxon>Acari</taxon>
        <taxon>Parasitiformes</taxon>
        <taxon>Mesostigmata</taxon>
        <taxon>Gamasina</taxon>
        <taxon>Dermanyssoidea</taxon>
        <taxon>Varroidae</taxon>
        <taxon>Varroa</taxon>
    </lineage>
</organism>
<dbReference type="SUPFAM" id="SSF49265">
    <property type="entry name" value="Fibronectin type III"/>
    <property type="match status" value="2"/>
</dbReference>
<feature type="domain" description="Ig-like" evidence="5">
    <location>
        <begin position="130"/>
        <end position="217"/>
    </location>
</feature>
<keyword evidence="8" id="KW-1185">Reference proteome</keyword>
<feature type="domain" description="Ig-like" evidence="5">
    <location>
        <begin position="337"/>
        <end position="408"/>
    </location>
</feature>
<keyword evidence="4" id="KW-0732">Signal</keyword>
<dbReference type="Gene3D" id="2.60.40.10">
    <property type="entry name" value="Immunoglobulins"/>
    <property type="match status" value="7"/>
</dbReference>
<dbReference type="PROSITE" id="PS50853">
    <property type="entry name" value="FN3"/>
    <property type="match status" value="1"/>
</dbReference>
<dbReference type="InterPro" id="IPR036116">
    <property type="entry name" value="FN3_sf"/>
</dbReference>
<dbReference type="CDD" id="cd00063">
    <property type="entry name" value="FN3"/>
    <property type="match status" value="1"/>
</dbReference>
<dbReference type="GO" id="GO:0098609">
    <property type="term" value="P:cell-cell adhesion"/>
    <property type="evidence" value="ECO:0007669"/>
    <property type="project" value="TreeGrafter"/>
</dbReference>
<dbReference type="FunCoup" id="A0A7M7KBG0">
    <property type="interactions" value="87"/>
</dbReference>
<reference evidence="7" key="1">
    <citation type="submission" date="2021-01" db="UniProtKB">
        <authorList>
            <consortium name="EnsemblMetazoa"/>
        </authorList>
    </citation>
    <scope>IDENTIFICATION</scope>
</reference>
<keyword evidence="3" id="KW-0812">Transmembrane</keyword>
<protein>
    <recommendedName>
        <fullName evidence="9">Protein turtle</fullName>
    </recommendedName>
</protein>
<dbReference type="GO" id="GO:0030154">
    <property type="term" value="P:cell differentiation"/>
    <property type="evidence" value="ECO:0007669"/>
    <property type="project" value="UniProtKB-ARBA"/>
</dbReference>
<dbReference type="SMART" id="SM00408">
    <property type="entry name" value="IGc2"/>
    <property type="match status" value="5"/>
</dbReference>
<dbReference type="SMART" id="SM00409">
    <property type="entry name" value="IG"/>
    <property type="match status" value="5"/>
</dbReference>
<dbReference type="PANTHER" id="PTHR44170">
    <property type="entry name" value="PROTEIN SIDEKICK"/>
    <property type="match status" value="1"/>
</dbReference>